<accession>A0A2P2NPW4</accession>
<sequence>MPYHLKTNKTHEICHLKLTMPLLM</sequence>
<protein>
    <submittedName>
        <fullName evidence="1">Uncharacterized protein</fullName>
    </submittedName>
</protein>
<evidence type="ECO:0000313" key="1">
    <source>
        <dbReference type="EMBL" id="MBX44536.1"/>
    </source>
</evidence>
<proteinExistence type="predicted"/>
<organism evidence="1">
    <name type="scientific">Rhizophora mucronata</name>
    <name type="common">Asiatic mangrove</name>
    <dbReference type="NCBI Taxonomy" id="61149"/>
    <lineage>
        <taxon>Eukaryota</taxon>
        <taxon>Viridiplantae</taxon>
        <taxon>Streptophyta</taxon>
        <taxon>Embryophyta</taxon>
        <taxon>Tracheophyta</taxon>
        <taxon>Spermatophyta</taxon>
        <taxon>Magnoliopsida</taxon>
        <taxon>eudicotyledons</taxon>
        <taxon>Gunneridae</taxon>
        <taxon>Pentapetalae</taxon>
        <taxon>rosids</taxon>
        <taxon>fabids</taxon>
        <taxon>Malpighiales</taxon>
        <taxon>Rhizophoraceae</taxon>
        <taxon>Rhizophora</taxon>
    </lineage>
</organism>
<name>A0A2P2NPW4_RHIMU</name>
<reference evidence="1" key="1">
    <citation type="submission" date="2018-02" db="EMBL/GenBank/DDBJ databases">
        <title>Rhizophora mucronata_Transcriptome.</title>
        <authorList>
            <person name="Meera S.P."/>
            <person name="Sreeshan A."/>
            <person name="Augustine A."/>
        </authorList>
    </citation>
    <scope>NUCLEOTIDE SEQUENCE</scope>
    <source>
        <tissue evidence="1">Leaf</tissue>
    </source>
</reference>
<dbReference type="AlphaFoldDB" id="A0A2P2NPW4"/>
<dbReference type="EMBL" id="GGEC01064052">
    <property type="protein sequence ID" value="MBX44536.1"/>
    <property type="molecule type" value="Transcribed_RNA"/>
</dbReference>